<feature type="signal peptide" evidence="1">
    <location>
        <begin position="1"/>
        <end position="24"/>
    </location>
</feature>
<gene>
    <name evidence="2" type="ORF">SCARR_04414</name>
</gene>
<dbReference type="EMBL" id="CAAHFH010000002">
    <property type="protein sequence ID" value="VGO22331.1"/>
    <property type="molecule type" value="Genomic_DNA"/>
</dbReference>
<feature type="chain" id="PRO_5025367651" description="Autotransporter domain-containing protein" evidence="1">
    <location>
        <begin position="25"/>
        <end position="594"/>
    </location>
</feature>
<dbReference type="Proteomes" id="UP000346198">
    <property type="component" value="Unassembled WGS sequence"/>
</dbReference>
<protein>
    <recommendedName>
        <fullName evidence="4">Autotransporter domain-containing protein</fullName>
    </recommendedName>
</protein>
<reference evidence="2 3" key="1">
    <citation type="submission" date="2019-04" db="EMBL/GenBank/DDBJ databases">
        <authorList>
            <person name="Van Vliet M D."/>
        </authorList>
    </citation>
    <scope>NUCLEOTIDE SEQUENCE [LARGE SCALE GENOMIC DNA]</scope>
    <source>
        <strain evidence="2 3">F21</strain>
    </source>
</reference>
<proteinExistence type="predicted"/>
<keyword evidence="3" id="KW-1185">Reference proteome</keyword>
<evidence type="ECO:0000313" key="2">
    <source>
        <dbReference type="EMBL" id="VGO22331.1"/>
    </source>
</evidence>
<evidence type="ECO:0000256" key="1">
    <source>
        <dbReference type="SAM" id="SignalP"/>
    </source>
</evidence>
<name>A0A6C2USU8_9BACT</name>
<dbReference type="RefSeq" id="WP_136063718.1">
    <property type="nucleotide sequence ID" value="NZ_CAAHFH010000002.1"/>
</dbReference>
<keyword evidence="1" id="KW-0732">Signal</keyword>
<accession>A0A6C2USU8</accession>
<evidence type="ECO:0000313" key="3">
    <source>
        <dbReference type="Proteomes" id="UP000346198"/>
    </source>
</evidence>
<dbReference type="AlphaFoldDB" id="A0A6C2USU8"/>
<evidence type="ECO:0008006" key="4">
    <source>
        <dbReference type="Google" id="ProtNLM"/>
    </source>
</evidence>
<organism evidence="2 3">
    <name type="scientific">Pontiella sulfatireligans</name>
    <dbReference type="NCBI Taxonomy" id="2750658"/>
    <lineage>
        <taxon>Bacteria</taxon>
        <taxon>Pseudomonadati</taxon>
        <taxon>Kiritimatiellota</taxon>
        <taxon>Kiritimatiellia</taxon>
        <taxon>Kiritimatiellales</taxon>
        <taxon>Pontiellaceae</taxon>
        <taxon>Pontiella</taxon>
    </lineage>
</organism>
<sequence>MTHKTLTTLLAIVAMTGFSMQAQAETRFNGTIDTAWTNAANWSAGVPTAILQARLQAAKTADIDSVAVAGGLNFRGSGTPGASIINVNAGGSLTSDGSDFSGNNRVGSSGDATLNINDGGSANFSGTGIFEVGESGGGDTGYVNVYTGGVLTVSQEAQLGVDGSTLGSLLVDGGTAVFSNVLAVGQAATSTGSVTMTSGSMTFEGTRLEMTDNTSAVATFNMTGGTITHTGEEMQVGRDGLATFTQSGGEITAKGIYVGHLKTATGSMIMTGGTNVLSGALTLGNQGDGTSSASGSLNMSGGSMVVGTLEVGASVGTTGIMTMSGVDTYLKASTLRLGDAGVDASSSITVNDGEFQIHAILSDSNNTQENLHLAGGVLKLRHISGATGFSNAVDLIDAGVITWTNGAVGSAASLRNAELATMSWTNGMGTILYADTRTNNTHYYYMWAEADQPVPTFSDWTDDYGMTNSNTYADDYDGDLLDNLAEYALGGNPTNGFVEGGILPAFETLDDGSTNWFYYVYNRHTDYVDRSLAYDVLNVDNLVSGTWTNDYELAVGISAPFTGSLGDEFESVTNRISMEGQSAEFTQLEIMISE</sequence>